<name>A0A073JNW9_LIMRT</name>
<evidence type="ECO:0000313" key="11">
    <source>
        <dbReference type="EMBL" id="MRG83601.1"/>
    </source>
</evidence>
<feature type="domain" description="DAGKc" evidence="9">
    <location>
        <begin position="1"/>
        <end position="138"/>
    </location>
</feature>
<dbReference type="PATRIC" id="fig|1598.90.peg.244"/>
<evidence type="ECO:0000256" key="6">
    <source>
        <dbReference type="ARBA" id="ARBA00022840"/>
    </source>
</evidence>
<evidence type="ECO:0000256" key="3">
    <source>
        <dbReference type="ARBA" id="ARBA00022679"/>
    </source>
</evidence>
<reference evidence="10 12" key="1">
    <citation type="submission" date="2014-06" db="EMBL/GenBank/DDBJ databases">
        <title>Genetic determinant of reutericyclin biosynthesis of Lactobacillus reuteri.</title>
        <authorList>
            <person name="Lin X."/>
            <person name="Duar R."/>
            <person name="Walter J."/>
            <person name="Gaenzle M."/>
        </authorList>
    </citation>
    <scope>NUCLEOTIDE SEQUENCE [LARGE SCALE GENOMIC DNA]</scope>
    <source>
        <strain evidence="10 12">LTH2584</strain>
    </source>
</reference>
<dbReference type="InterPro" id="IPR050187">
    <property type="entry name" value="Lipid_Phosphate_FormReg"/>
</dbReference>
<keyword evidence="7" id="KW-0594">Phospholipid biosynthesis</keyword>
<dbReference type="InterPro" id="IPR001206">
    <property type="entry name" value="Diacylglycerol_kinase_cat_dom"/>
</dbReference>
<evidence type="ECO:0000256" key="5">
    <source>
        <dbReference type="ARBA" id="ARBA00022777"/>
    </source>
</evidence>
<keyword evidence="7" id="KW-0443">Lipid metabolism</keyword>
<comment type="similarity">
    <text evidence="2">Belongs to the diacylglycerol/lipid kinase family.</text>
</comment>
<reference evidence="11 13" key="2">
    <citation type="submission" date="2019-11" db="EMBL/GenBank/DDBJ databases">
        <title>Draft genome sequence of 12 host-associated Lactobacillus reuteri rodent strains.</title>
        <authorList>
            <person name="Zhang S."/>
            <person name="Ozcam M."/>
            <person name="Van Pijkeren J.P."/>
        </authorList>
    </citation>
    <scope>NUCLEOTIDE SEQUENCE [LARGE SCALE GENOMIC DNA]</scope>
    <source>
        <strain evidence="11 13">L1604-1</strain>
    </source>
</reference>
<dbReference type="Pfam" id="PF19279">
    <property type="entry name" value="YegS_C"/>
    <property type="match status" value="1"/>
</dbReference>
<dbReference type="RefSeq" id="WP_035168121.1">
    <property type="nucleotide sequence ID" value="NZ_CP194781.1"/>
</dbReference>
<dbReference type="AlphaFoldDB" id="A0A073JNW9"/>
<dbReference type="InterPro" id="IPR005218">
    <property type="entry name" value="Diacylglycerol/lipid_kinase"/>
</dbReference>
<keyword evidence="6" id="KW-0067">ATP-binding</keyword>
<dbReference type="InterPro" id="IPR045540">
    <property type="entry name" value="YegS/DAGK_C"/>
</dbReference>
<dbReference type="Proteomes" id="UP000441557">
    <property type="component" value="Unassembled WGS sequence"/>
</dbReference>
<dbReference type="InterPro" id="IPR016064">
    <property type="entry name" value="NAD/diacylglycerol_kinase_sf"/>
</dbReference>
<keyword evidence="3" id="KW-0808">Transferase</keyword>
<dbReference type="GO" id="GO:0005524">
    <property type="term" value="F:ATP binding"/>
    <property type="evidence" value="ECO:0007669"/>
    <property type="project" value="UniProtKB-KW"/>
</dbReference>
<dbReference type="EMBL" id="JOSX01000007">
    <property type="protein sequence ID" value="KEK16396.1"/>
    <property type="molecule type" value="Genomic_DNA"/>
</dbReference>
<dbReference type="Pfam" id="PF00781">
    <property type="entry name" value="DAGK_cat"/>
    <property type="match status" value="1"/>
</dbReference>
<dbReference type="PROSITE" id="PS50146">
    <property type="entry name" value="DAGK"/>
    <property type="match status" value="1"/>
</dbReference>
<comment type="caution">
    <text evidence="10">The sequence shown here is derived from an EMBL/GenBank/DDBJ whole genome shotgun (WGS) entry which is preliminary data.</text>
</comment>
<dbReference type="PANTHER" id="PTHR12358:SF54">
    <property type="entry name" value="SPHINGOSINE KINASE RELATED PROTEIN"/>
    <property type="match status" value="1"/>
</dbReference>
<evidence type="ECO:0000313" key="10">
    <source>
        <dbReference type="EMBL" id="KEK16396.1"/>
    </source>
</evidence>
<dbReference type="SUPFAM" id="SSF111331">
    <property type="entry name" value="NAD kinase/diacylglycerol kinase-like"/>
    <property type="match status" value="1"/>
</dbReference>
<dbReference type="GO" id="GO:0016301">
    <property type="term" value="F:kinase activity"/>
    <property type="evidence" value="ECO:0007669"/>
    <property type="project" value="UniProtKB-KW"/>
</dbReference>
<sequence length="315" mass="35165">MNYSIILNRHAGNGNAEKAWSSIKPVLDQQQIDYHMETTKYPNHGEYLASQIAQSHNAGSTIVIAIGGDGTLHQVVNGLMKTAKRLNKEPLAVGYIPAGTGNDFARGYGISMHPQRALDQILTADAPQKINIGHYHEAIRGEEGYFLNNLGIGFDAAIVSRANTFKAHHKKNHIGRFTYLQKAIGVIYDQEPFTLMIQSGRERFIFPKAYIAITSNHPFIGGGFKVAPNASLKKPSLELVIAERKGWPMTIWQLLQLARGKLDQSKFAHHFQSDNLHITTTSLEFSQTDGEEIGNRFIDLTLDISQYPIWQTIEK</sequence>
<comment type="cofactor">
    <cofactor evidence="1">
        <name>Mg(2+)</name>
        <dbReference type="ChEBI" id="CHEBI:18420"/>
    </cofactor>
</comment>
<evidence type="ECO:0000256" key="8">
    <source>
        <dbReference type="ARBA" id="ARBA00023264"/>
    </source>
</evidence>
<keyword evidence="4" id="KW-0547">Nucleotide-binding</keyword>
<dbReference type="EMBL" id="WJMZ01000003">
    <property type="protein sequence ID" value="MRG83601.1"/>
    <property type="molecule type" value="Genomic_DNA"/>
</dbReference>
<keyword evidence="5 11" id="KW-0418">Kinase</keyword>
<dbReference type="SMART" id="SM00046">
    <property type="entry name" value="DAGKc"/>
    <property type="match status" value="1"/>
</dbReference>
<protein>
    <submittedName>
        <fullName evidence="10">DeoR faimly transcriptional regulator</fullName>
    </submittedName>
    <submittedName>
        <fullName evidence="11">YegS/Rv2252/BmrU family lipid kinase</fullName>
    </submittedName>
</protein>
<evidence type="ECO:0000259" key="9">
    <source>
        <dbReference type="PROSITE" id="PS50146"/>
    </source>
</evidence>
<dbReference type="Gene3D" id="2.60.200.40">
    <property type="match status" value="1"/>
</dbReference>
<dbReference type="PANTHER" id="PTHR12358">
    <property type="entry name" value="SPHINGOSINE KINASE"/>
    <property type="match status" value="1"/>
</dbReference>
<dbReference type="Proteomes" id="UP000027731">
    <property type="component" value="Unassembled WGS sequence"/>
</dbReference>
<dbReference type="InterPro" id="IPR017438">
    <property type="entry name" value="ATP-NAD_kinase_N"/>
</dbReference>
<evidence type="ECO:0000256" key="4">
    <source>
        <dbReference type="ARBA" id="ARBA00022741"/>
    </source>
</evidence>
<evidence type="ECO:0000256" key="2">
    <source>
        <dbReference type="ARBA" id="ARBA00005983"/>
    </source>
</evidence>
<evidence type="ECO:0000313" key="12">
    <source>
        <dbReference type="Proteomes" id="UP000027731"/>
    </source>
</evidence>
<keyword evidence="8" id="KW-1208">Phospholipid metabolism</keyword>
<keyword evidence="7" id="KW-0444">Lipid biosynthesis</keyword>
<proteinExistence type="inferred from homology"/>
<gene>
    <name evidence="11" type="ORF">GIX80_04200</name>
    <name evidence="10" type="ORF">LR3_05720</name>
</gene>
<dbReference type="NCBIfam" id="TIGR00147">
    <property type="entry name" value="YegS/Rv2252/BmrU family lipid kinase"/>
    <property type="match status" value="1"/>
</dbReference>
<evidence type="ECO:0000313" key="13">
    <source>
        <dbReference type="Proteomes" id="UP000441557"/>
    </source>
</evidence>
<accession>A0A073JNW9</accession>
<evidence type="ECO:0000256" key="1">
    <source>
        <dbReference type="ARBA" id="ARBA00001946"/>
    </source>
</evidence>
<evidence type="ECO:0000256" key="7">
    <source>
        <dbReference type="ARBA" id="ARBA00023209"/>
    </source>
</evidence>
<dbReference type="Gene3D" id="3.40.50.10330">
    <property type="entry name" value="Probable inorganic polyphosphate/atp-NAD kinase, domain 1"/>
    <property type="match status" value="1"/>
</dbReference>
<organism evidence="10 12">
    <name type="scientific">Limosilactobacillus reuteri</name>
    <name type="common">Lactobacillus reuteri</name>
    <dbReference type="NCBI Taxonomy" id="1598"/>
    <lineage>
        <taxon>Bacteria</taxon>
        <taxon>Bacillati</taxon>
        <taxon>Bacillota</taxon>
        <taxon>Bacilli</taxon>
        <taxon>Lactobacillales</taxon>
        <taxon>Lactobacillaceae</taxon>
        <taxon>Limosilactobacillus</taxon>
    </lineage>
</organism>
<dbReference type="GO" id="GO:0008654">
    <property type="term" value="P:phospholipid biosynthetic process"/>
    <property type="evidence" value="ECO:0007669"/>
    <property type="project" value="UniProtKB-KW"/>
</dbReference>